<evidence type="ECO:0000313" key="3">
    <source>
        <dbReference type="EMBL" id="GAA0926935.1"/>
    </source>
</evidence>
<dbReference type="CDD" id="cd13530">
    <property type="entry name" value="PBP2_peptides_like"/>
    <property type="match status" value="1"/>
</dbReference>
<comment type="caution">
    <text evidence="3">The sequence shown here is derived from an EMBL/GenBank/DDBJ whole genome shotgun (WGS) entry which is preliminary data.</text>
</comment>
<dbReference type="SMART" id="SM00062">
    <property type="entry name" value="PBPb"/>
    <property type="match status" value="1"/>
</dbReference>
<dbReference type="Pfam" id="PF00497">
    <property type="entry name" value="SBP_bac_3"/>
    <property type="match status" value="1"/>
</dbReference>
<dbReference type="Proteomes" id="UP001500542">
    <property type="component" value="Unassembled WGS sequence"/>
</dbReference>
<dbReference type="SUPFAM" id="SSF53850">
    <property type="entry name" value="Periplasmic binding protein-like II"/>
    <property type="match status" value="1"/>
</dbReference>
<accession>A0ABN1PE18</accession>
<reference evidence="3 4" key="1">
    <citation type="journal article" date="2019" name="Int. J. Syst. Evol. Microbiol.">
        <title>The Global Catalogue of Microorganisms (GCM) 10K type strain sequencing project: providing services to taxonomists for standard genome sequencing and annotation.</title>
        <authorList>
            <consortium name="The Broad Institute Genomics Platform"/>
            <consortium name="The Broad Institute Genome Sequencing Center for Infectious Disease"/>
            <person name="Wu L."/>
            <person name="Ma J."/>
        </authorList>
    </citation>
    <scope>NUCLEOTIDE SEQUENCE [LARGE SCALE GENOMIC DNA]</scope>
    <source>
        <strain evidence="3 4">JCM 10977</strain>
    </source>
</reference>
<name>A0ABN1PE18_9ACTN</name>
<protein>
    <submittedName>
        <fullName evidence="3">ABC transporter substrate-binding protein</fullName>
    </submittedName>
</protein>
<organism evidence="3 4">
    <name type="scientific">Kribbella koreensis</name>
    <dbReference type="NCBI Taxonomy" id="57909"/>
    <lineage>
        <taxon>Bacteria</taxon>
        <taxon>Bacillati</taxon>
        <taxon>Actinomycetota</taxon>
        <taxon>Actinomycetes</taxon>
        <taxon>Propionibacteriales</taxon>
        <taxon>Kribbellaceae</taxon>
        <taxon>Kribbella</taxon>
    </lineage>
</organism>
<keyword evidence="4" id="KW-1185">Reference proteome</keyword>
<evidence type="ECO:0000256" key="1">
    <source>
        <dbReference type="ARBA" id="ARBA00022729"/>
    </source>
</evidence>
<proteinExistence type="predicted"/>
<dbReference type="InterPro" id="IPR001638">
    <property type="entry name" value="Solute-binding_3/MltF_N"/>
</dbReference>
<dbReference type="EMBL" id="BAAAHK010000002">
    <property type="protein sequence ID" value="GAA0926935.1"/>
    <property type="molecule type" value="Genomic_DNA"/>
</dbReference>
<dbReference type="PANTHER" id="PTHR35936:SF17">
    <property type="entry name" value="ARGININE-BINDING EXTRACELLULAR PROTEIN ARTP"/>
    <property type="match status" value="1"/>
</dbReference>
<dbReference type="Gene3D" id="3.40.190.10">
    <property type="entry name" value="Periplasmic binding protein-like II"/>
    <property type="match status" value="2"/>
</dbReference>
<evidence type="ECO:0000313" key="4">
    <source>
        <dbReference type="Proteomes" id="UP001500542"/>
    </source>
</evidence>
<keyword evidence="1" id="KW-0732">Signal</keyword>
<sequence>MTGLDIPDPSHPVSGWNSVVAGGVSVERWANPTVPVSPGPKETPVRATSAFRRLAAIGTAVTLMVALAACGSDDKSDASGPDLGLLQKGTLRIGTLTDAPPNVYVKDGKFTGFDNDLISAVAAKLNLKPEFVGTDFSALLSQVNGGQFDLGSSSITITEARKKTVAFSNGYDFGYLGLNTTKSSGITKFDQLDGKRVVVVQGTVQDDYATQKNLNPVRVPNYNAAVGQLKAGTADAWISPAEIGEKMAKEQGGGVVVLAAKELSSAPTAFAVAKSNDKLREAVNKALDEVIADGTWTKLVEQYYPGRAVPATFKPGSGSVKFTAPKASAPVAG</sequence>
<gene>
    <name evidence="3" type="ORF">GCM10009554_07440</name>
</gene>
<feature type="domain" description="Solute-binding protein family 3/N-terminal" evidence="2">
    <location>
        <begin position="90"/>
        <end position="307"/>
    </location>
</feature>
<evidence type="ECO:0000259" key="2">
    <source>
        <dbReference type="SMART" id="SM00062"/>
    </source>
</evidence>
<dbReference type="PANTHER" id="PTHR35936">
    <property type="entry name" value="MEMBRANE-BOUND LYTIC MUREIN TRANSGLYCOSYLASE F"/>
    <property type="match status" value="1"/>
</dbReference>